<dbReference type="CDD" id="cd00183">
    <property type="entry name" value="TFIIS_I"/>
    <property type="match status" value="1"/>
</dbReference>
<dbReference type="InterPro" id="IPR017923">
    <property type="entry name" value="TFIIS_N"/>
</dbReference>
<comment type="subcellular location">
    <subcellularLocation>
        <location evidence="1 3">Nucleus</location>
    </subcellularLocation>
</comment>
<name>A0AAE2CRR4_9LAMI</name>
<keyword evidence="2 3" id="KW-0539">Nucleus</keyword>
<accession>A0AAE2CRR4</accession>
<dbReference type="Pfam" id="PF08711">
    <property type="entry name" value="Med26"/>
    <property type="match status" value="1"/>
</dbReference>
<dbReference type="Proteomes" id="UP001293254">
    <property type="component" value="Unassembled WGS sequence"/>
</dbReference>
<reference evidence="6" key="2">
    <citation type="journal article" date="2024" name="Plant">
        <title>Genomic evolution and insights into agronomic trait innovations of Sesamum species.</title>
        <authorList>
            <person name="Miao H."/>
            <person name="Wang L."/>
            <person name="Qu L."/>
            <person name="Liu H."/>
            <person name="Sun Y."/>
            <person name="Le M."/>
            <person name="Wang Q."/>
            <person name="Wei S."/>
            <person name="Zheng Y."/>
            <person name="Lin W."/>
            <person name="Duan Y."/>
            <person name="Cao H."/>
            <person name="Xiong S."/>
            <person name="Wang X."/>
            <person name="Wei L."/>
            <person name="Li C."/>
            <person name="Ma Q."/>
            <person name="Ju M."/>
            <person name="Zhao R."/>
            <person name="Li G."/>
            <person name="Mu C."/>
            <person name="Tian Q."/>
            <person name="Mei H."/>
            <person name="Zhang T."/>
            <person name="Gao T."/>
            <person name="Zhang H."/>
        </authorList>
    </citation>
    <scope>NUCLEOTIDE SEQUENCE</scope>
    <source>
        <strain evidence="6">3651</strain>
    </source>
</reference>
<feature type="region of interest" description="Disordered" evidence="4">
    <location>
        <begin position="417"/>
        <end position="444"/>
    </location>
</feature>
<proteinExistence type="predicted"/>
<dbReference type="PROSITE" id="PS51319">
    <property type="entry name" value="TFIIS_N"/>
    <property type="match status" value="1"/>
</dbReference>
<evidence type="ECO:0000256" key="4">
    <source>
        <dbReference type="SAM" id="MobiDB-lite"/>
    </source>
</evidence>
<dbReference type="AlphaFoldDB" id="A0AAE2CRR4"/>
<feature type="domain" description="TFIIS N-terminal" evidence="5">
    <location>
        <begin position="146"/>
        <end position="221"/>
    </location>
</feature>
<evidence type="ECO:0000256" key="2">
    <source>
        <dbReference type="ARBA" id="ARBA00023242"/>
    </source>
</evidence>
<evidence type="ECO:0000313" key="7">
    <source>
        <dbReference type="Proteomes" id="UP001293254"/>
    </source>
</evidence>
<feature type="compositionally biased region" description="Basic and acidic residues" evidence="4">
    <location>
        <begin position="304"/>
        <end position="318"/>
    </location>
</feature>
<organism evidence="6 7">
    <name type="scientific">Sesamum alatum</name>
    <dbReference type="NCBI Taxonomy" id="300844"/>
    <lineage>
        <taxon>Eukaryota</taxon>
        <taxon>Viridiplantae</taxon>
        <taxon>Streptophyta</taxon>
        <taxon>Embryophyta</taxon>
        <taxon>Tracheophyta</taxon>
        <taxon>Spermatophyta</taxon>
        <taxon>Magnoliopsida</taxon>
        <taxon>eudicotyledons</taxon>
        <taxon>Gunneridae</taxon>
        <taxon>Pentapetalae</taxon>
        <taxon>asterids</taxon>
        <taxon>lamiids</taxon>
        <taxon>Lamiales</taxon>
        <taxon>Pedaliaceae</taxon>
        <taxon>Sesamum</taxon>
    </lineage>
</organism>
<dbReference type="SUPFAM" id="SSF47676">
    <property type="entry name" value="Conserved domain common to transcription factors TFIIS, elongin A, CRSP70"/>
    <property type="match status" value="1"/>
</dbReference>
<evidence type="ECO:0000259" key="5">
    <source>
        <dbReference type="PROSITE" id="PS51319"/>
    </source>
</evidence>
<evidence type="ECO:0000256" key="1">
    <source>
        <dbReference type="ARBA" id="ARBA00004123"/>
    </source>
</evidence>
<dbReference type="PANTHER" id="PTHR46554:SF2">
    <property type="entry name" value="TFIIS N-TERMINAL DOMAIN-CONTAINING PROTEIN"/>
    <property type="match status" value="1"/>
</dbReference>
<dbReference type="Gene3D" id="1.20.930.10">
    <property type="entry name" value="Conserved domain common to transcription factors TFIIS, elongin A, CRSP70"/>
    <property type="match status" value="1"/>
</dbReference>
<dbReference type="PANTHER" id="PTHR46554">
    <property type="entry name" value="MEDIATOR OF RNA POLYMERASE II TRANSCRIPTION SUBUNIT 26A-RELATED"/>
    <property type="match status" value="1"/>
</dbReference>
<dbReference type="InterPro" id="IPR003617">
    <property type="entry name" value="TFIIS/CRSP70_N_sub"/>
</dbReference>
<dbReference type="SMART" id="SM00509">
    <property type="entry name" value="TFS2N"/>
    <property type="match status" value="1"/>
</dbReference>
<reference evidence="6" key="1">
    <citation type="submission" date="2020-06" db="EMBL/GenBank/DDBJ databases">
        <authorList>
            <person name="Li T."/>
            <person name="Hu X."/>
            <person name="Zhang T."/>
            <person name="Song X."/>
            <person name="Zhang H."/>
            <person name="Dai N."/>
            <person name="Sheng W."/>
            <person name="Hou X."/>
            <person name="Wei L."/>
        </authorList>
    </citation>
    <scope>NUCLEOTIDE SEQUENCE</scope>
    <source>
        <strain evidence="6">3651</strain>
        <tissue evidence="6">Leaf</tissue>
    </source>
</reference>
<sequence length="444" mass="50346">MDTTPVSLEKWREYFRGANSDIFDIIEHAVMVAACDCPYDFKLKRDRIAEMLFTCKVTKCLGCDRLELAVPNPDSVEKRDDDDDKYRSGIEAMGSKDIKKSNVNSSGNDDDHREIVVMDVNQISNHSYGDAEALTDEIEEATQILDEVLRIKVILDNCGEESHELLFDSLRRLQLMPLSVEILKATEIGKSVNAMRKHGSKEIRNLVRTLIEAWKSMVDAWVDATTAIAAAEVTTESVVVEEEEGLPSPPLDEGAFFATPTNMELSKFFDGMDDEGNPRDNNKNRENAAKQTFESPNDSTTCLKDQKSDQKRNQEAMLKKQAPPCKPSKPPNDESATRRPKPSMQPKANNETKIQQKCNNGTTPNKPVPHQQEKFDCNDKASVQIKLEDAKRKLHERYQEVENAKKQRTIQVVELHDLPKRTVAQKNQPLRPGNQHRQRANGRW</sequence>
<keyword evidence="7" id="KW-1185">Reference proteome</keyword>
<feature type="compositionally biased region" description="Polar residues" evidence="4">
    <location>
        <begin position="346"/>
        <end position="365"/>
    </location>
</feature>
<dbReference type="InterPro" id="IPR035441">
    <property type="entry name" value="TFIIS/LEDGF_dom_sf"/>
</dbReference>
<feature type="compositionally biased region" description="Basic residues" evidence="4">
    <location>
        <begin position="434"/>
        <end position="444"/>
    </location>
</feature>
<gene>
    <name evidence="6" type="ORF">Salat_0966900</name>
</gene>
<dbReference type="GO" id="GO:0005634">
    <property type="term" value="C:nucleus"/>
    <property type="evidence" value="ECO:0007669"/>
    <property type="project" value="UniProtKB-SubCell"/>
</dbReference>
<feature type="region of interest" description="Disordered" evidence="4">
    <location>
        <begin position="267"/>
        <end position="377"/>
    </location>
</feature>
<feature type="compositionally biased region" description="Basic and acidic residues" evidence="4">
    <location>
        <begin position="276"/>
        <end position="288"/>
    </location>
</feature>
<protein>
    <submittedName>
        <fullName evidence="6">Mediator of RNA polymerase II transcription subunitb</fullName>
    </submittedName>
</protein>
<comment type="caution">
    <text evidence="6">The sequence shown here is derived from an EMBL/GenBank/DDBJ whole genome shotgun (WGS) entry which is preliminary data.</text>
</comment>
<evidence type="ECO:0000256" key="3">
    <source>
        <dbReference type="PROSITE-ProRule" id="PRU00649"/>
    </source>
</evidence>
<evidence type="ECO:0000313" key="6">
    <source>
        <dbReference type="EMBL" id="KAK4432048.1"/>
    </source>
</evidence>
<dbReference type="EMBL" id="JACGWO010000003">
    <property type="protein sequence ID" value="KAK4432048.1"/>
    <property type="molecule type" value="Genomic_DNA"/>
</dbReference>
<feature type="compositionally biased region" description="Polar residues" evidence="4">
    <location>
        <begin position="289"/>
        <end position="303"/>
    </location>
</feature>